<reference evidence="6 7" key="1">
    <citation type="submission" date="2016-10" db="EMBL/GenBank/DDBJ databases">
        <authorList>
            <person name="Varghese N."/>
            <person name="Submissions S."/>
        </authorList>
    </citation>
    <scope>NUCLEOTIDE SEQUENCE [LARGE SCALE GENOMIC DNA]</scope>
    <source>
        <strain evidence="7">ATCC 20501</strain>
        <strain evidence="5 6">CGMCC 4.3529</strain>
    </source>
</reference>
<evidence type="ECO:0000259" key="3">
    <source>
        <dbReference type="PROSITE" id="PS50943"/>
    </source>
</evidence>
<dbReference type="Pfam" id="PF01381">
    <property type="entry name" value="HTH_3"/>
    <property type="match status" value="1"/>
</dbReference>
<feature type="domain" description="HTH cro/C1-type" evidence="3">
    <location>
        <begin position="41"/>
        <end position="92"/>
    </location>
</feature>
<protein>
    <submittedName>
        <fullName evidence="4">Helix-turn-helix</fullName>
    </submittedName>
</protein>
<dbReference type="SMR" id="A0A1H6C3D3"/>
<name>A0A1H6C3D3_9PSEU</name>
<dbReference type="CDD" id="cd00093">
    <property type="entry name" value="HTH_XRE"/>
    <property type="match status" value="1"/>
</dbReference>
<dbReference type="AlphaFoldDB" id="A0A1H6C3D3"/>
<organism evidence="4 7">
    <name type="scientific">Saccharopolyspora kobensis</name>
    <dbReference type="NCBI Taxonomy" id="146035"/>
    <lineage>
        <taxon>Bacteria</taxon>
        <taxon>Bacillati</taxon>
        <taxon>Actinomycetota</taxon>
        <taxon>Actinomycetes</taxon>
        <taxon>Pseudonocardiales</taxon>
        <taxon>Pseudonocardiaceae</taxon>
        <taxon>Saccharopolyspora</taxon>
    </lineage>
</organism>
<dbReference type="RefSeq" id="WP_093345142.1">
    <property type="nucleotide sequence ID" value="NZ_FNVB01000004.1"/>
</dbReference>
<dbReference type="PANTHER" id="PTHR46558:SF11">
    <property type="entry name" value="HTH-TYPE TRANSCRIPTIONAL REGULATOR XRE"/>
    <property type="match status" value="1"/>
</dbReference>
<dbReference type="Proteomes" id="UP000236729">
    <property type="component" value="Unassembled WGS sequence"/>
</dbReference>
<keyword evidence="1" id="KW-0238">DNA-binding</keyword>
<dbReference type="Proteomes" id="UP000199690">
    <property type="component" value="Unassembled WGS sequence"/>
</dbReference>
<dbReference type="InterPro" id="IPR001387">
    <property type="entry name" value="Cro/C1-type_HTH"/>
</dbReference>
<dbReference type="GO" id="GO:0003677">
    <property type="term" value="F:DNA binding"/>
    <property type="evidence" value="ECO:0007669"/>
    <property type="project" value="UniProtKB-KW"/>
</dbReference>
<proteinExistence type="predicted"/>
<evidence type="ECO:0000313" key="4">
    <source>
        <dbReference type="EMBL" id="SEG67432.1"/>
    </source>
</evidence>
<evidence type="ECO:0000256" key="1">
    <source>
        <dbReference type="ARBA" id="ARBA00023125"/>
    </source>
</evidence>
<dbReference type="SMART" id="SM00530">
    <property type="entry name" value="HTH_XRE"/>
    <property type="match status" value="1"/>
</dbReference>
<accession>A0A1H6C3D3</accession>
<accession>A0A1I1HVL6</accession>
<dbReference type="SUPFAM" id="SSF47413">
    <property type="entry name" value="lambda repressor-like DNA-binding domains"/>
    <property type="match status" value="1"/>
</dbReference>
<sequence length="114" mass="12667">MTWKKLDQIRREKPITDQEEYDESYAEASLAFSLARLVYGLRTQAGLTQTELARRMGTTQSSVARWESGGSMPTIDLLDRLGQAVDVRLELVASPNDDTKPKDTSSNAVAFGSR</sequence>
<dbReference type="InterPro" id="IPR010982">
    <property type="entry name" value="Lambda_DNA-bd_dom_sf"/>
</dbReference>
<feature type="region of interest" description="Disordered" evidence="2">
    <location>
        <begin position="92"/>
        <end position="114"/>
    </location>
</feature>
<dbReference type="EMBL" id="FNVB01000004">
    <property type="protein sequence ID" value="SEG67432.1"/>
    <property type="molecule type" value="Genomic_DNA"/>
</dbReference>
<keyword evidence="6" id="KW-1185">Reference proteome</keyword>
<dbReference type="EMBL" id="FOME01000001">
    <property type="protein sequence ID" value="SFC25998.1"/>
    <property type="molecule type" value="Genomic_DNA"/>
</dbReference>
<reference evidence="4" key="2">
    <citation type="submission" date="2016-10" db="EMBL/GenBank/DDBJ databases">
        <authorList>
            <person name="de Groot N.N."/>
        </authorList>
    </citation>
    <scope>NUCLEOTIDE SEQUENCE [LARGE SCALE GENOMIC DNA]</scope>
    <source>
        <strain evidence="4">ATCC 20501</strain>
    </source>
</reference>
<dbReference type="PANTHER" id="PTHR46558">
    <property type="entry name" value="TRACRIPTIONAL REGULATORY PROTEIN-RELATED-RELATED"/>
    <property type="match status" value="1"/>
</dbReference>
<evidence type="ECO:0000256" key="2">
    <source>
        <dbReference type="SAM" id="MobiDB-lite"/>
    </source>
</evidence>
<evidence type="ECO:0000313" key="6">
    <source>
        <dbReference type="Proteomes" id="UP000199690"/>
    </source>
</evidence>
<evidence type="ECO:0000313" key="7">
    <source>
        <dbReference type="Proteomes" id="UP000236729"/>
    </source>
</evidence>
<dbReference type="Gene3D" id="1.10.260.40">
    <property type="entry name" value="lambda repressor-like DNA-binding domains"/>
    <property type="match status" value="1"/>
</dbReference>
<gene>
    <name evidence="4" type="ORF">SAMN02982929_03076</name>
    <name evidence="5" type="ORF">SAMN05216506_101316</name>
</gene>
<dbReference type="PROSITE" id="PS50943">
    <property type="entry name" value="HTH_CROC1"/>
    <property type="match status" value="1"/>
</dbReference>
<evidence type="ECO:0000313" key="5">
    <source>
        <dbReference type="EMBL" id="SFC25998.1"/>
    </source>
</evidence>